<reference evidence="2" key="1">
    <citation type="submission" date="2021-02" db="EMBL/GenBank/DDBJ databases">
        <authorList>
            <person name="Nowell W R."/>
        </authorList>
    </citation>
    <scope>NUCLEOTIDE SEQUENCE</scope>
</reference>
<feature type="compositionally biased region" description="Polar residues" evidence="1">
    <location>
        <begin position="22"/>
        <end position="35"/>
    </location>
</feature>
<organism evidence="2 4">
    <name type="scientific">Didymodactylos carnosus</name>
    <dbReference type="NCBI Taxonomy" id="1234261"/>
    <lineage>
        <taxon>Eukaryota</taxon>
        <taxon>Metazoa</taxon>
        <taxon>Spiralia</taxon>
        <taxon>Gnathifera</taxon>
        <taxon>Rotifera</taxon>
        <taxon>Eurotatoria</taxon>
        <taxon>Bdelloidea</taxon>
        <taxon>Philodinida</taxon>
        <taxon>Philodinidae</taxon>
        <taxon>Didymodactylos</taxon>
    </lineage>
</organism>
<dbReference type="Proteomes" id="UP000681722">
    <property type="component" value="Unassembled WGS sequence"/>
</dbReference>
<name>A0A814BX08_9BILA</name>
<evidence type="ECO:0000313" key="2">
    <source>
        <dbReference type="EMBL" id="CAF0933630.1"/>
    </source>
</evidence>
<dbReference type="OrthoDB" id="10055128at2759"/>
<gene>
    <name evidence="2" type="ORF">GPM918_LOCUS10321</name>
    <name evidence="3" type="ORF">SRO942_LOCUS10322</name>
</gene>
<keyword evidence="4" id="KW-1185">Reference proteome</keyword>
<dbReference type="Proteomes" id="UP000663829">
    <property type="component" value="Unassembled WGS sequence"/>
</dbReference>
<dbReference type="EMBL" id="CAJOBC010002021">
    <property type="protein sequence ID" value="CAF3711213.1"/>
    <property type="molecule type" value="Genomic_DNA"/>
</dbReference>
<evidence type="ECO:0000313" key="3">
    <source>
        <dbReference type="EMBL" id="CAF3711213.1"/>
    </source>
</evidence>
<accession>A0A814BX08</accession>
<evidence type="ECO:0000313" key="4">
    <source>
        <dbReference type="Proteomes" id="UP000663829"/>
    </source>
</evidence>
<protein>
    <submittedName>
        <fullName evidence="2">Uncharacterized protein</fullName>
    </submittedName>
</protein>
<evidence type="ECO:0000256" key="1">
    <source>
        <dbReference type="SAM" id="MobiDB-lite"/>
    </source>
</evidence>
<dbReference type="EMBL" id="CAJNOQ010002021">
    <property type="protein sequence ID" value="CAF0933630.1"/>
    <property type="molecule type" value="Genomic_DNA"/>
</dbReference>
<feature type="region of interest" description="Disordered" evidence="1">
    <location>
        <begin position="1"/>
        <end position="44"/>
    </location>
</feature>
<dbReference type="AlphaFoldDB" id="A0A814BX08"/>
<sequence>MNSSQNVYSRGRGRNRNDHIASATSWNSENTTNRQTKNKVSDDEEGGYAVNLRLSAVTHGVVCHVNDPYHTYTLKGYHTFNHYFKLLDPIHGGTFPDVWSGYYHITLGKFKLNYKQNFGTLQAIENELSTKLNELERETKISKSLPQIFSTDELYIHPGQYRLDDRKDTNFVVFKVTPKSDDFSNRFISIMKQIRQTVLDVGGEWERAKTIEDYVRQLHVTIRKYPTSDFTADPYWTQQQILANAGVLRRLVHDNPLEFECQALDVCQSRRQGIARRQNDLNYQWWSGVTEITKFSGKCTGCNFVNSNRKWDGWCSNCGEYEVNKPVWSTDEISVSPPIDSMLSALVTAPVTIAKPGRVTKMLSLDFIVPVDNESEPLDEDLTDTICSIEEHLSLQ</sequence>
<proteinExistence type="predicted"/>
<comment type="caution">
    <text evidence="2">The sequence shown here is derived from an EMBL/GenBank/DDBJ whole genome shotgun (WGS) entry which is preliminary data.</text>
</comment>